<sequence>MTTSRILTRGVRPVSGMLVTCLPPVPWSDAPSGRPSHRAAVTASDLSWLLRAALKGGCLFGYRRVPRRR</sequence>
<gene>
    <name evidence="1" type="ORF">GCM10018793_38030</name>
</gene>
<dbReference type="AlphaFoldDB" id="A0A919GAF1"/>
<name>A0A919GAF1_9ACTN</name>
<proteinExistence type="predicted"/>
<evidence type="ECO:0000313" key="1">
    <source>
        <dbReference type="EMBL" id="GHH81157.1"/>
    </source>
</evidence>
<dbReference type="Proteomes" id="UP000603708">
    <property type="component" value="Unassembled WGS sequence"/>
</dbReference>
<organism evidence="1 2">
    <name type="scientific">Streptomyces sulfonofaciens</name>
    <dbReference type="NCBI Taxonomy" id="68272"/>
    <lineage>
        <taxon>Bacteria</taxon>
        <taxon>Bacillati</taxon>
        <taxon>Actinomycetota</taxon>
        <taxon>Actinomycetes</taxon>
        <taxon>Kitasatosporales</taxon>
        <taxon>Streptomycetaceae</taxon>
        <taxon>Streptomyces</taxon>
    </lineage>
</organism>
<reference evidence="1" key="1">
    <citation type="journal article" date="2014" name="Int. J. Syst. Evol. Microbiol.">
        <title>Complete genome sequence of Corynebacterium casei LMG S-19264T (=DSM 44701T), isolated from a smear-ripened cheese.</title>
        <authorList>
            <consortium name="US DOE Joint Genome Institute (JGI-PGF)"/>
            <person name="Walter F."/>
            <person name="Albersmeier A."/>
            <person name="Kalinowski J."/>
            <person name="Ruckert C."/>
        </authorList>
    </citation>
    <scope>NUCLEOTIDE SEQUENCE</scope>
    <source>
        <strain evidence="1">JCM 5069</strain>
    </source>
</reference>
<evidence type="ECO:0000313" key="2">
    <source>
        <dbReference type="Proteomes" id="UP000603708"/>
    </source>
</evidence>
<comment type="caution">
    <text evidence="1">The sequence shown here is derived from an EMBL/GenBank/DDBJ whole genome shotgun (WGS) entry which is preliminary data.</text>
</comment>
<protein>
    <submittedName>
        <fullName evidence="1">Uncharacterized protein</fullName>
    </submittedName>
</protein>
<accession>A0A919GAF1</accession>
<keyword evidence="2" id="KW-1185">Reference proteome</keyword>
<reference evidence="1" key="2">
    <citation type="submission" date="2020-09" db="EMBL/GenBank/DDBJ databases">
        <authorList>
            <person name="Sun Q."/>
            <person name="Ohkuma M."/>
        </authorList>
    </citation>
    <scope>NUCLEOTIDE SEQUENCE</scope>
    <source>
        <strain evidence="1">JCM 5069</strain>
    </source>
</reference>
<dbReference type="EMBL" id="BNCD01000010">
    <property type="protein sequence ID" value="GHH81157.1"/>
    <property type="molecule type" value="Genomic_DNA"/>
</dbReference>